<dbReference type="RefSeq" id="WP_220202426.1">
    <property type="nucleotide sequence ID" value="NZ_BNJK01000001.1"/>
</dbReference>
<accession>A0A8J3IFG0</accession>
<reference evidence="2" key="1">
    <citation type="submission" date="2020-10" db="EMBL/GenBank/DDBJ databases">
        <title>Taxonomic study of unclassified bacteria belonging to the class Ktedonobacteria.</title>
        <authorList>
            <person name="Yabe S."/>
            <person name="Wang C.M."/>
            <person name="Zheng Y."/>
            <person name="Sakai Y."/>
            <person name="Cavaletti L."/>
            <person name="Monciardini P."/>
            <person name="Donadio S."/>
        </authorList>
    </citation>
    <scope>NUCLEOTIDE SEQUENCE</scope>
    <source>
        <strain evidence="2">ID150040</strain>
    </source>
</reference>
<sequence>MTTTRRSRTTRGPATSVTASSVVAPVSTMSYAPSTHPPKFITAVGVGFLILWVVALMTQIQTNEAFITNAGQINVYHPNWAILWQPIALIAGQQSPQEAIATIFGWGIELVYLGFVVGYELMQHSVARSGALMGRIFKTGSWIIVGFNFWTDYNYGTLSTAAWGHIAFAFITGFIVGFFGTIGLALIEHGWSRA</sequence>
<keyword evidence="1" id="KW-0812">Transmembrane</keyword>
<dbReference type="Proteomes" id="UP000597444">
    <property type="component" value="Unassembled WGS sequence"/>
</dbReference>
<evidence type="ECO:0000313" key="3">
    <source>
        <dbReference type="Proteomes" id="UP000597444"/>
    </source>
</evidence>
<evidence type="ECO:0000256" key="1">
    <source>
        <dbReference type="SAM" id="Phobius"/>
    </source>
</evidence>
<evidence type="ECO:0000313" key="2">
    <source>
        <dbReference type="EMBL" id="GHO91535.1"/>
    </source>
</evidence>
<feature type="transmembrane region" description="Helical" evidence="1">
    <location>
        <begin position="99"/>
        <end position="119"/>
    </location>
</feature>
<proteinExistence type="predicted"/>
<dbReference type="AlphaFoldDB" id="A0A8J3IFG0"/>
<feature type="transmembrane region" description="Helical" evidence="1">
    <location>
        <begin position="162"/>
        <end position="187"/>
    </location>
</feature>
<organism evidence="2 3">
    <name type="scientific">Reticulibacter mediterranei</name>
    <dbReference type="NCBI Taxonomy" id="2778369"/>
    <lineage>
        <taxon>Bacteria</taxon>
        <taxon>Bacillati</taxon>
        <taxon>Chloroflexota</taxon>
        <taxon>Ktedonobacteria</taxon>
        <taxon>Ktedonobacterales</taxon>
        <taxon>Reticulibacteraceae</taxon>
        <taxon>Reticulibacter</taxon>
    </lineage>
</organism>
<keyword evidence="3" id="KW-1185">Reference proteome</keyword>
<protein>
    <submittedName>
        <fullName evidence="2">Uncharacterized protein</fullName>
    </submittedName>
</protein>
<gene>
    <name evidence="2" type="ORF">KSF_015830</name>
</gene>
<keyword evidence="1" id="KW-1133">Transmembrane helix</keyword>
<name>A0A8J3IFG0_9CHLR</name>
<feature type="transmembrane region" description="Helical" evidence="1">
    <location>
        <begin position="40"/>
        <end position="60"/>
    </location>
</feature>
<dbReference type="EMBL" id="BNJK01000001">
    <property type="protein sequence ID" value="GHO91535.1"/>
    <property type="molecule type" value="Genomic_DNA"/>
</dbReference>
<comment type="caution">
    <text evidence="2">The sequence shown here is derived from an EMBL/GenBank/DDBJ whole genome shotgun (WGS) entry which is preliminary data.</text>
</comment>
<keyword evidence="1" id="KW-0472">Membrane</keyword>
<feature type="transmembrane region" description="Helical" evidence="1">
    <location>
        <begin position="131"/>
        <end position="150"/>
    </location>
</feature>